<evidence type="ECO:0000313" key="6">
    <source>
        <dbReference type="RefSeq" id="XP_012860608.2"/>
    </source>
</evidence>
<dbReference type="Pfam" id="PF15233">
    <property type="entry name" value="SYCE1"/>
    <property type="match status" value="1"/>
</dbReference>
<evidence type="ECO:0000256" key="3">
    <source>
        <dbReference type="ARBA" id="ARBA00023254"/>
    </source>
</evidence>
<dbReference type="PANTHER" id="PTHR21731">
    <property type="entry name" value="SYNAPTONEMAL COMPLEX CENTRAL ELEMENT PROTEIN 1-LIKE"/>
    <property type="match status" value="1"/>
</dbReference>
<accession>A0ABM0ZQV8</accession>
<gene>
    <name evidence="6" type="primary">SYCE1L</name>
</gene>
<sequence length="182" mass="19982">MEHTSGPGPQMAQSDKQRRLGLEVEEQLVELMGRHRDLWEFHILEQRLGREIVALERSHAQLLTEEMLVRVKLEEVAHQLCSPPDVGTPQAGRWKDKLEMPEGQVPTPAQDAPEEEGGNEDVGRRETEGGGLTLGGPWKGSVGQDLCAQAGDQASEWPAPSPQAGSHPPWAAPTQDLEKEPP</sequence>
<feature type="region of interest" description="Disordered" evidence="4">
    <location>
        <begin position="82"/>
        <end position="182"/>
    </location>
</feature>
<name>A0ABM0ZQV8_ECHTE</name>
<dbReference type="RefSeq" id="XP_012860608.2">
    <property type="nucleotide sequence ID" value="XM_013005154.2"/>
</dbReference>
<proteinExistence type="inferred from homology"/>
<feature type="compositionally biased region" description="Gly residues" evidence="4">
    <location>
        <begin position="129"/>
        <end position="138"/>
    </location>
</feature>
<evidence type="ECO:0000256" key="2">
    <source>
        <dbReference type="ARBA" id="ARBA00023054"/>
    </source>
</evidence>
<evidence type="ECO:0000256" key="1">
    <source>
        <dbReference type="ARBA" id="ARBA00010094"/>
    </source>
</evidence>
<organism evidence="5 6">
    <name type="scientific">Echinops telfairi</name>
    <name type="common">Lesser hedgehog tenrec</name>
    <dbReference type="NCBI Taxonomy" id="9371"/>
    <lineage>
        <taxon>Eukaryota</taxon>
        <taxon>Metazoa</taxon>
        <taxon>Chordata</taxon>
        <taxon>Craniata</taxon>
        <taxon>Vertebrata</taxon>
        <taxon>Euteleostomi</taxon>
        <taxon>Mammalia</taxon>
        <taxon>Eutheria</taxon>
        <taxon>Afrotheria</taxon>
        <taxon>Tenrecidae</taxon>
        <taxon>Tenrecinae</taxon>
        <taxon>Echinops</taxon>
    </lineage>
</organism>
<dbReference type="GeneID" id="105978813"/>
<evidence type="ECO:0000256" key="4">
    <source>
        <dbReference type="SAM" id="MobiDB-lite"/>
    </source>
</evidence>
<reference evidence="6" key="1">
    <citation type="submission" date="2025-08" db="UniProtKB">
        <authorList>
            <consortium name="RefSeq"/>
        </authorList>
    </citation>
    <scope>IDENTIFICATION</scope>
</reference>
<dbReference type="Proteomes" id="UP000694863">
    <property type="component" value="Unplaced"/>
</dbReference>
<evidence type="ECO:0000313" key="5">
    <source>
        <dbReference type="Proteomes" id="UP000694863"/>
    </source>
</evidence>
<protein>
    <submittedName>
        <fullName evidence="6">Synaptonemal complex central element protein 1-like</fullName>
    </submittedName>
</protein>
<dbReference type="PANTHER" id="PTHR21731:SF1">
    <property type="entry name" value="SYNAPTONEMAL COMPLEX CENTRAL ELEMENT PROTEIN 1-LIKE"/>
    <property type="match status" value="1"/>
</dbReference>
<dbReference type="InterPro" id="IPR026676">
    <property type="entry name" value="SYCE1"/>
</dbReference>
<comment type="similarity">
    <text evidence="1">Belongs to the SYCE family.</text>
</comment>
<keyword evidence="2" id="KW-0175">Coiled coil</keyword>
<keyword evidence="3" id="KW-0469">Meiosis</keyword>
<keyword evidence="5" id="KW-1185">Reference proteome</keyword>